<dbReference type="Proteomes" id="UP001432312">
    <property type="component" value="Chromosome"/>
</dbReference>
<dbReference type="RefSeq" id="WP_266495004.1">
    <property type="nucleotide sequence ID" value="NZ_CP108036.1"/>
</dbReference>
<keyword evidence="2" id="KW-1185">Reference proteome</keyword>
<dbReference type="EMBL" id="CP108036">
    <property type="protein sequence ID" value="WUN77844.1"/>
    <property type="molecule type" value="Genomic_DNA"/>
</dbReference>
<gene>
    <name evidence="1" type="ORF">OHA91_04605</name>
</gene>
<protein>
    <submittedName>
        <fullName evidence="1">DUF1048 domain-containing protein</fullName>
    </submittedName>
</protein>
<evidence type="ECO:0000313" key="2">
    <source>
        <dbReference type="Proteomes" id="UP001432312"/>
    </source>
</evidence>
<dbReference type="SUPFAM" id="SSF158560">
    <property type="entry name" value="BH3980-like"/>
    <property type="match status" value="1"/>
</dbReference>
<dbReference type="InterPro" id="IPR008316">
    <property type="entry name" value="UCP029876"/>
</dbReference>
<dbReference type="Gene3D" id="1.10.1900.10">
    <property type="entry name" value="c-terminal domain of poly(a) binding protein"/>
    <property type="match status" value="1"/>
</dbReference>
<reference evidence="1" key="1">
    <citation type="submission" date="2022-10" db="EMBL/GenBank/DDBJ databases">
        <title>The complete genomes of actinobacterial strains from the NBC collection.</title>
        <authorList>
            <person name="Joergensen T.S."/>
            <person name="Alvarez Arevalo M."/>
            <person name="Sterndorff E.B."/>
            <person name="Faurdal D."/>
            <person name="Vuksanovic O."/>
            <person name="Mourched A.-S."/>
            <person name="Charusanti P."/>
            <person name="Shaw S."/>
            <person name="Blin K."/>
            <person name="Weber T."/>
        </authorList>
    </citation>
    <scope>NUCLEOTIDE SEQUENCE</scope>
    <source>
        <strain evidence="1">NBC_00303</strain>
    </source>
</reference>
<dbReference type="GeneID" id="95495290"/>
<organism evidence="1 2">
    <name type="scientific">Streptomyces erythrochromogenes</name>
    <dbReference type="NCBI Taxonomy" id="285574"/>
    <lineage>
        <taxon>Bacteria</taxon>
        <taxon>Bacillati</taxon>
        <taxon>Actinomycetota</taxon>
        <taxon>Actinomycetes</taxon>
        <taxon>Kitasatosporales</taxon>
        <taxon>Streptomycetaceae</taxon>
        <taxon>Streptomyces</taxon>
    </lineage>
</organism>
<proteinExistence type="predicted"/>
<name>A0ABZ1Q6F9_9ACTN</name>
<evidence type="ECO:0000313" key="1">
    <source>
        <dbReference type="EMBL" id="WUN77844.1"/>
    </source>
</evidence>
<sequence>MIGPKKRWWAYRARVKELPGGHHAAVEAIERYPMHFVPTDGDGNAAMFEDLADLFEQAAADGTAIRAIVGEDPVEFLGAFAQNYSEGGYVPARARKQLTEALARAEEAEASAS</sequence>
<dbReference type="Pfam" id="PF06304">
    <property type="entry name" value="DUF1048"/>
    <property type="match status" value="1"/>
</dbReference>
<accession>A0ABZ1Q6F9</accession>